<dbReference type="PROSITE" id="PS50090">
    <property type="entry name" value="MYB_LIKE"/>
    <property type="match status" value="2"/>
</dbReference>
<organism evidence="9 10">
    <name type="scientific">Hibiscus trionum</name>
    <name type="common">Flower of an hour</name>
    <dbReference type="NCBI Taxonomy" id="183268"/>
    <lineage>
        <taxon>Eukaryota</taxon>
        <taxon>Viridiplantae</taxon>
        <taxon>Streptophyta</taxon>
        <taxon>Embryophyta</taxon>
        <taxon>Tracheophyta</taxon>
        <taxon>Spermatophyta</taxon>
        <taxon>Magnoliopsida</taxon>
        <taxon>eudicotyledons</taxon>
        <taxon>Gunneridae</taxon>
        <taxon>Pentapetalae</taxon>
        <taxon>rosids</taxon>
        <taxon>malvids</taxon>
        <taxon>Malvales</taxon>
        <taxon>Malvaceae</taxon>
        <taxon>Malvoideae</taxon>
        <taxon>Hibiscus</taxon>
    </lineage>
</organism>
<evidence type="ECO:0000256" key="2">
    <source>
        <dbReference type="ARBA" id="ARBA00023015"/>
    </source>
</evidence>
<proteinExistence type="predicted"/>
<feature type="domain" description="Myb-like" evidence="7">
    <location>
        <begin position="62"/>
        <end position="112"/>
    </location>
</feature>
<dbReference type="InterPro" id="IPR015495">
    <property type="entry name" value="Myb_TF_plants"/>
</dbReference>
<feature type="domain" description="HTH myb-type" evidence="8">
    <location>
        <begin position="9"/>
        <end position="61"/>
    </location>
</feature>
<dbReference type="PANTHER" id="PTHR47999:SF91">
    <property type="entry name" value="TRANSCRIPTION FACTOR MYB111"/>
    <property type="match status" value="1"/>
</dbReference>
<dbReference type="OrthoDB" id="2143914at2759"/>
<dbReference type="CDD" id="cd00167">
    <property type="entry name" value="SANT"/>
    <property type="match status" value="2"/>
</dbReference>
<evidence type="ECO:0000256" key="5">
    <source>
        <dbReference type="ARBA" id="ARBA00023242"/>
    </source>
</evidence>
<dbReference type="InterPro" id="IPR017930">
    <property type="entry name" value="Myb_dom"/>
</dbReference>
<evidence type="ECO:0000259" key="7">
    <source>
        <dbReference type="PROSITE" id="PS50090"/>
    </source>
</evidence>
<dbReference type="Proteomes" id="UP001165190">
    <property type="component" value="Unassembled WGS sequence"/>
</dbReference>
<dbReference type="Pfam" id="PF00249">
    <property type="entry name" value="Myb_DNA-binding"/>
    <property type="match status" value="2"/>
</dbReference>
<dbReference type="FunFam" id="1.10.10.60:FF:000121">
    <property type="entry name" value="Myb transcription factor"/>
    <property type="match status" value="1"/>
</dbReference>
<dbReference type="PROSITE" id="PS51294">
    <property type="entry name" value="HTH_MYB"/>
    <property type="match status" value="2"/>
</dbReference>
<evidence type="ECO:0000313" key="10">
    <source>
        <dbReference type="Proteomes" id="UP001165190"/>
    </source>
</evidence>
<feature type="domain" description="Myb-like" evidence="7">
    <location>
        <begin position="9"/>
        <end position="61"/>
    </location>
</feature>
<feature type="region of interest" description="Disordered" evidence="6">
    <location>
        <begin position="134"/>
        <end position="153"/>
    </location>
</feature>
<dbReference type="AlphaFoldDB" id="A0A9W7H3C5"/>
<sequence length="319" mass="35646">MGRLPCCDKVGLKKGRWTAEEDEILTNYIKANGEGSWRSLPKNAGLLRCGKSCRLRWINYLRADLKRGNITPHEEEAIVKLHSALGNRWSLIASQLPGRTDNEIKNYWNSHLSRKIYSFSKTKPTDLPAITTAVDHHQRKRKPGRTSRPAMKRQKLALMSLGNKSTVTPKETLDDLETHNNAARPQGNYGEKSSGGGNEKKVMGPDEWLDNEIKRLSRILQTRQGVDQSGNHNGGNGVIFSVDEVLKDVENDGVRSSSSTEITYHRGDELKVCNSSSSTGNSGFGSNGGDIDDQWELLWDDSDKVLCWLWDDEIGKSPN</sequence>
<keyword evidence="4" id="KW-0804">Transcription</keyword>
<dbReference type="Gene3D" id="1.10.10.60">
    <property type="entry name" value="Homeodomain-like"/>
    <property type="match status" value="2"/>
</dbReference>
<keyword evidence="5" id="KW-0539">Nucleus</keyword>
<evidence type="ECO:0000256" key="6">
    <source>
        <dbReference type="SAM" id="MobiDB-lite"/>
    </source>
</evidence>
<evidence type="ECO:0000256" key="4">
    <source>
        <dbReference type="ARBA" id="ARBA00023163"/>
    </source>
</evidence>
<evidence type="ECO:0000256" key="3">
    <source>
        <dbReference type="ARBA" id="ARBA00023125"/>
    </source>
</evidence>
<evidence type="ECO:0000259" key="8">
    <source>
        <dbReference type="PROSITE" id="PS51294"/>
    </source>
</evidence>
<dbReference type="EMBL" id="BSYR01000008">
    <property type="protein sequence ID" value="GMI70282.1"/>
    <property type="molecule type" value="Genomic_DNA"/>
</dbReference>
<comment type="caution">
    <text evidence="9">The sequence shown here is derived from an EMBL/GenBank/DDBJ whole genome shotgun (WGS) entry which is preliminary data.</text>
</comment>
<gene>
    <name evidence="9" type="ORF">HRI_000697500</name>
</gene>
<reference evidence="9" key="1">
    <citation type="submission" date="2023-05" db="EMBL/GenBank/DDBJ databases">
        <title>Genome and transcriptome analyses reveal genes involved in the formation of fine ridges on petal epidermal cells in Hibiscus trionum.</title>
        <authorList>
            <person name="Koshimizu S."/>
            <person name="Masuda S."/>
            <person name="Ishii T."/>
            <person name="Shirasu K."/>
            <person name="Hoshino A."/>
            <person name="Arita M."/>
        </authorList>
    </citation>
    <scope>NUCLEOTIDE SEQUENCE</scope>
    <source>
        <strain evidence="9">Hamamatsu line</strain>
    </source>
</reference>
<feature type="domain" description="HTH myb-type" evidence="8">
    <location>
        <begin position="62"/>
        <end position="116"/>
    </location>
</feature>
<keyword evidence="10" id="KW-1185">Reference proteome</keyword>
<dbReference type="PANTHER" id="PTHR47999">
    <property type="entry name" value="TRANSCRIPTION FACTOR MYB8-RELATED-RELATED"/>
    <property type="match status" value="1"/>
</dbReference>
<keyword evidence="3" id="KW-0238">DNA-binding</keyword>
<evidence type="ECO:0000313" key="9">
    <source>
        <dbReference type="EMBL" id="GMI70282.1"/>
    </source>
</evidence>
<comment type="subcellular location">
    <subcellularLocation>
        <location evidence="1">Nucleus</location>
    </subcellularLocation>
</comment>
<dbReference type="GO" id="GO:0005634">
    <property type="term" value="C:nucleus"/>
    <property type="evidence" value="ECO:0007669"/>
    <property type="project" value="UniProtKB-SubCell"/>
</dbReference>
<protein>
    <submittedName>
        <fullName evidence="9">Uncharacterized protein</fullName>
    </submittedName>
</protein>
<dbReference type="SUPFAM" id="SSF46689">
    <property type="entry name" value="Homeodomain-like"/>
    <property type="match status" value="1"/>
</dbReference>
<dbReference type="SMART" id="SM00717">
    <property type="entry name" value="SANT"/>
    <property type="match status" value="2"/>
</dbReference>
<accession>A0A9W7H3C5</accession>
<keyword evidence="2" id="KW-0805">Transcription regulation</keyword>
<dbReference type="InterPro" id="IPR009057">
    <property type="entry name" value="Homeodomain-like_sf"/>
</dbReference>
<evidence type="ECO:0000256" key="1">
    <source>
        <dbReference type="ARBA" id="ARBA00004123"/>
    </source>
</evidence>
<feature type="region of interest" description="Disordered" evidence="6">
    <location>
        <begin position="176"/>
        <end position="204"/>
    </location>
</feature>
<name>A0A9W7H3C5_HIBTR</name>
<dbReference type="InterPro" id="IPR001005">
    <property type="entry name" value="SANT/Myb"/>
</dbReference>
<dbReference type="GO" id="GO:0003677">
    <property type="term" value="F:DNA binding"/>
    <property type="evidence" value="ECO:0007669"/>
    <property type="project" value="UniProtKB-KW"/>
</dbReference>
<feature type="compositionally biased region" description="Basic residues" evidence="6">
    <location>
        <begin position="137"/>
        <end position="153"/>
    </location>
</feature>